<keyword evidence="1 2" id="KW-0238">DNA-binding</keyword>
<organism evidence="4 5">
    <name type="scientific">Cereibacter sphaeroides</name>
    <name type="common">Rhodobacter sphaeroides</name>
    <dbReference type="NCBI Taxonomy" id="1063"/>
    <lineage>
        <taxon>Bacteria</taxon>
        <taxon>Pseudomonadati</taxon>
        <taxon>Pseudomonadota</taxon>
        <taxon>Alphaproteobacteria</taxon>
        <taxon>Rhodobacterales</taxon>
        <taxon>Paracoccaceae</taxon>
        <taxon>Cereibacter</taxon>
    </lineage>
</organism>
<feature type="domain" description="HTH tetR-type" evidence="3">
    <location>
        <begin position="10"/>
        <end position="70"/>
    </location>
</feature>
<dbReference type="PRINTS" id="PR00455">
    <property type="entry name" value="HTHTETR"/>
</dbReference>
<dbReference type="PROSITE" id="PS50977">
    <property type="entry name" value="HTH_TETR_2"/>
    <property type="match status" value="1"/>
</dbReference>
<evidence type="ECO:0000313" key="4">
    <source>
        <dbReference type="EMBL" id="PZQ96811.1"/>
    </source>
</evidence>
<dbReference type="SUPFAM" id="SSF46689">
    <property type="entry name" value="Homeodomain-like"/>
    <property type="match status" value="1"/>
</dbReference>
<feature type="DNA-binding region" description="H-T-H motif" evidence="2">
    <location>
        <begin position="33"/>
        <end position="52"/>
    </location>
</feature>
<dbReference type="InterPro" id="IPR036271">
    <property type="entry name" value="Tet_transcr_reg_TetR-rel_C_sf"/>
</dbReference>
<sequence>MPKISDEQRAARRAQILEAAWRCFQKNGLHATTMDDIIKTSDLSAGAVYSYYASKEDIIFSAVTASLSGLRERLEPILKERPIARPDIFIGQIAEAIAGFTAREGYDLKRIALLGWSEAQRNDRLRLTMQDFYLAFREMLIGMAEVWKEAGHLQQAASASDVAKAVLSGILGFVVQSAIVGGVEPSDLAGGFGDLIKADSDE</sequence>
<dbReference type="SUPFAM" id="SSF48498">
    <property type="entry name" value="Tetracyclin repressor-like, C-terminal domain"/>
    <property type="match status" value="1"/>
</dbReference>
<dbReference type="AlphaFoldDB" id="A0A2W5S1G6"/>
<evidence type="ECO:0000256" key="1">
    <source>
        <dbReference type="ARBA" id="ARBA00023125"/>
    </source>
</evidence>
<dbReference type="EMBL" id="QFQS01000003">
    <property type="protein sequence ID" value="PZQ96811.1"/>
    <property type="molecule type" value="Genomic_DNA"/>
</dbReference>
<protein>
    <submittedName>
        <fullName evidence="4">TetR/AcrR family transcriptional regulator</fullName>
    </submittedName>
</protein>
<dbReference type="GO" id="GO:0003700">
    <property type="term" value="F:DNA-binding transcription factor activity"/>
    <property type="evidence" value="ECO:0007669"/>
    <property type="project" value="TreeGrafter"/>
</dbReference>
<dbReference type="InterPro" id="IPR009057">
    <property type="entry name" value="Homeodomain-like_sf"/>
</dbReference>
<dbReference type="GO" id="GO:0000976">
    <property type="term" value="F:transcription cis-regulatory region binding"/>
    <property type="evidence" value="ECO:0007669"/>
    <property type="project" value="TreeGrafter"/>
</dbReference>
<dbReference type="Gene3D" id="1.10.357.10">
    <property type="entry name" value="Tetracycline Repressor, domain 2"/>
    <property type="match status" value="1"/>
</dbReference>
<dbReference type="InterPro" id="IPR001647">
    <property type="entry name" value="HTH_TetR"/>
</dbReference>
<accession>A0A2W5S1G6</accession>
<dbReference type="Proteomes" id="UP000248975">
    <property type="component" value="Unassembled WGS sequence"/>
</dbReference>
<evidence type="ECO:0000259" key="3">
    <source>
        <dbReference type="PROSITE" id="PS50977"/>
    </source>
</evidence>
<gene>
    <name evidence="4" type="ORF">DI533_14630</name>
</gene>
<reference evidence="4 5" key="1">
    <citation type="submission" date="2017-08" db="EMBL/GenBank/DDBJ databases">
        <title>Infants hospitalized years apart are colonized by the same room-sourced microbial strains.</title>
        <authorList>
            <person name="Brooks B."/>
            <person name="Olm M.R."/>
            <person name="Firek B.A."/>
            <person name="Baker R."/>
            <person name="Thomas B.C."/>
            <person name="Morowitz M.J."/>
            <person name="Banfield J.F."/>
        </authorList>
    </citation>
    <scope>NUCLEOTIDE SEQUENCE [LARGE SCALE GENOMIC DNA]</scope>
    <source>
        <strain evidence="4">S2_003_000_R2_11</strain>
    </source>
</reference>
<dbReference type="InterPro" id="IPR050109">
    <property type="entry name" value="HTH-type_TetR-like_transc_reg"/>
</dbReference>
<evidence type="ECO:0000313" key="5">
    <source>
        <dbReference type="Proteomes" id="UP000248975"/>
    </source>
</evidence>
<proteinExistence type="predicted"/>
<evidence type="ECO:0000256" key="2">
    <source>
        <dbReference type="PROSITE-ProRule" id="PRU00335"/>
    </source>
</evidence>
<comment type="caution">
    <text evidence="4">The sequence shown here is derived from an EMBL/GenBank/DDBJ whole genome shotgun (WGS) entry which is preliminary data.</text>
</comment>
<name>A0A2W5S1G6_CERSP</name>
<dbReference type="PANTHER" id="PTHR30055">
    <property type="entry name" value="HTH-TYPE TRANSCRIPTIONAL REGULATOR RUTR"/>
    <property type="match status" value="1"/>
</dbReference>
<dbReference type="Pfam" id="PF00440">
    <property type="entry name" value="TetR_N"/>
    <property type="match status" value="1"/>
</dbReference>
<dbReference type="PANTHER" id="PTHR30055:SF229">
    <property type="entry name" value="HTH-TYPE TRANSCRIPTIONAL REPRESSOR RV1474C"/>
    <property type="match status" value="1"/>
</dbReference>